<dbReference type="PANTHER" id="PTHR28219:SF1">
    <property type="entry name" value="UPF0642 PROTEIN YBL028C"/>
    <property type="match status" value="1"/>
</dbReference>
<dbReference type="Pfam" id="PF10338">
    <property type="entry name" value="YBL028C_N"/>
    <property type="match status" value="1"/>
</dbReference>
<reference evidence="3" key="1">
    <citation type="journal article" date="2020" name="Stud. Mycol.">
        <title>101 Dothideomycetes genomes: a test case for predicting lifestyles and emergence of pathogens.</title>
        <authorList>
            <person name="Haridas S."/>
            <person name="Albert R."/>
            <person name="Binder M."/>
            <person name="Bloem J."/>
            <person name="Labutti K."/>
            <person name="Salamov A."/>
            <person name="Andreopoulos B."/>
            <person name="Baker S."/>
            <person name="Barry K."/>
            <person name="Bills G."/>
            <person name="Bluhm B."/>
            <person name="Cannon C."/>
            <person name="Castanera R."/>
            <person name="Culley D."/>
            <person name="Daum C."/>
            <person name="Ezra D."/>
            <person name="Gonzalez J."/>
            <person name="Henrissat B."/>
            <person name="Kuo A."/>
            <person name="Liang C."/>
            <person name="Lipzen A."/>
            <person name="Lutzoni F."/>
            <person name="Magnuson J."/>
            <person name="Mondo S."/>
            <person name="Nolan M."/>
            <person name="Ohm R."/>
            <person name="Pangilinan J."/>
            <person name="Park H.-J."/>
            <person name="Ramirez L."/>
            <person name="Alfaro M."/>
            <person name="Sun H."/>
            <person name="Tritt A."/>
            <person name="Yoshinaga Y."/>
            <person name="Zwiers L.-H."/>
            <person name="Turgeon B."/>
            <person name="Goodwin S."/>
            <person name="Spatafora J."/>
            <person name="Crous P."/>
            <person name="Grigoriev I."/>
        </authorList>
    </citation>
    <scope>NUCLEOTIDE SEQUENCE</scope>
    <source>
        <strain evidence="3">CBS 121410</strain>
    </source>
</reference>
<evidence type="ECO:0000259" key="2">
    <source>
        <dbReference type="Pfam" id="PF10338"/>
    </source>
</evidence>
<dbReference type="InterPro" id="IPR019434">
    <property type="entry name" value="DUF2423"/>
</dbReference>
<feature type="region of interest" description="Disordered" evidence="1">
    <location>
        <begin position="1"/>
        <end position="25"/>
    </location>
</feature>
<protein>
    <recommendedName>
        <fullName evidence="2">DUF2423 domain-containing protein</fullName>
    </recommendedName>
</protein>
<evidence type="ECO:0000256" key="1">
    <source>
        <dbReference type="SAM" id="MobiDB-lite"/>
    </source>
</evidence>
<proteinExistence type="predicted"/>
<sequence length="128" mass="13899">MAKGSRSSVRKTNNQKLKSKVFGPVESARTERLSAKLLELAQQSKPEKAETQKANTEVEAEEPTTDAQADEQTEGLTPSCISCHLPYSLAQHAKESTTTAEEEQLYTALGLSSDILGFGEDGRLLLAF</sequence>
<feature type="domain" description="DUF2423" evidence="2">
    <location>
        <begin position="1"/>
        <end position="43"/>
    </location>
</feature>
<feature type="compositionally biased region" description="Acidic residues" evidence="1">
    <location>
        <begin position="58"/>
        <end position="73"/>
    </location>
</feature>
<dbReference type="EMBL" id="ML978722">
    <property type="protein sequence ID" value="KAF2086956.1"/>
    <property type="molecule type" value="Genomic_DNA"/>
</dbReference>
<dbReference type="AlphaFoldDB" id="A0A9P4LYB6"/>
<accession>A0A9P4LYB6</accession>
<evidence type="ECO:0000313" key="4">
    <source>
        <dbReference type="Proteomes" id="UP000799776"/>
    </source>
</evidence>
<feature type="region of interest" description="Disordered" evidence="1">
    <location>
        <begin position="39"/>
        <end position="75"/>
    </location>
</feature>
<evidence type="ECO:0000313" key="3">
    <source>
        <dbReference type="EMBL" id="KAF2086956.1"/>
    </source>
</evidence>
<dbReference type="Proteomes" id="UP000799776">
    <property type="component" value="Unassembled WGS sequence"/>
</dbReference>
<dbReference type="OrthoDB" id="4087970at2759"/>
<keyword evidence="4" id="KW-1185">Reference proteome</keyword>
<gene>
    <name evidence="3" type="ORF">K490DRAFT_66268</name>
</gene>
<dbReference type="PANTHER" id="PTHR28219">
    <property type="entry name" value="UPF0642 PROTEIN YBL028C"/>
    <property type="match status" value="1"/>
</dbReference>
<comment type="caution">
    <text evidence="3">The sequence shown here is derived from an EMBL/GenBank/DDBJ whole genome shotgun (WGS) entry which is preliminary data.</text>
</comment>
<organism evidence="3 4">
    <name type="scientific">Saccharata proteae CBS 121410</name>
    <dbReference type="NCBI Taxonomy" id="1314787"/>
    <lineage>
        <taxon>Eukaryota</taxon>
        <taxon>Fungi</taxon>
        <taxon>Dikarya</taxon>
        <taxon>Ascomycota</taxon>
        <taxon>Pezizomycotina</taxon>
        <taxon>Dothideomycetes</taxon>
        <taxon>Dothideomycetes incertae sedis</taxon>
        <taxon>Botryosphaeriales</taxon>
        <taxon>Saccharataceae</taxon>
        <taxon>Saccharata</taxon>
    </lineage>
</organism>
<feature type="compositionally biased region" description="Polar residues" evidence="1">
    <location>
        <begin position="1"/>
        <end position="16"/>
    </location>
</feature>
<name>A0A9P4LYB6_9PEZI</name>
<dbReference type="GO" id="GO:0030687">
    <property type="term" value="C:preribosome, large subunit precursor"/>
    <property type="evidence" value="ECO:0007669"/>
    <property type="project" value="TreeGrafter"/>
</dbReference>